<dbReference type="RefSeq" id="WP_087458102.1">
    <property type="nucleotide sequence ID" value="NZ_CP021434.1"/>
</dbReference>
<dbReference type="OrthoDB" id="2427914at2"/>
<dbReference type="EMBL" id="CP021434">
    <property type="protein sequence ID" value="ARU62752.1"/>
    <property type="molecule type" value="Genomic_DNA"/>
</dbReference>
<organism evidence="1 2">
    <name type="scientific">Tumebacillus avium</name>
    <dbReference type="NCBI Taxonomy" id="1903704"/>
    <lineage>
        <taxon>Bacteria</taxon>
        <taxon>Bacillati</taxon>
        <taxon>Bacillota</taxon>
        <taxon>Bacilli</taxon>
        <taxon>Bacillales</taxon>
        <taxon>Alicyclobacillaceae</taxon>
        <taxon>Tumebacillus</taxon>
    </lineage>
</organism>
<dbReference type="KEGG" id="tum:CBW65_18595"/>
<reference evidence="2" key="1">
    <citation type="submission" date="2017-05" db="EMBL/GenBank/DDBJ databases">
        <authorList>
            <person name="Sung H."/>
        </authorList>
    </citation>
    <scope>NUCLEOTIDE SEQUENCE [LARGE SCALE GENOMIC DNA]</scope>
    <source>
        <strain evidence="2">AR23208</strain>
    </source>
</reference>
<protein>
    <submittedName>
        <fullName evidence="1">Uncharacterized protein</fullName>
    </submittedName>
</protein>
<name>A0A1Y0IQ61_9BACL</name>
<keyword evidence="2" id="KW-1185">Reference proteome</keyword>
<dbReference type="Proteomes" id="UP000195437">
    <property type="component" value="Chromosome"/>
</dbReference>
<accession>A0A1Y0IQ61</accession>
<dbReference type="AlphaFoldDB" id="A0A1Y0IQ61"/>
<gene>
    <name evidence="1" type="ORF">CBW65_18595</name>
</gene>
<evidence type="ECO:0000313" key="2">
    <source>
        <dbReference type="Proteomes" id="UP000195437"/>
    </source>
</evidence>
<evidence type="ECO:0000313" key="1">
    <source>
        <dbReference type="EMBL" id="ARU62752.1"/>
    </source>
</evidence>
<proteinExistence type="predicted"/>
<sequence>MKRRAYLLAGVGVLLLVFLLSPLGFDLFRKAIFTDLLQSSPSTKKVAALVHVEPESIQDLGQAEVGEGLYTPRNWVFHSGDSLYLVERYLNKGDKYACCYAVVAQGVPLSLDDAQLVESIRLEGSVLSKHEVRFYRDSALRETVTYYKTALENLGETYISLVSVDGRRINFFQNPQVQNF</sequence>